<feature type="binding site" evidence="7">
    <location>
        <position position="67"/>
    </location>
    <ligand>
        <name>Mg(2+)</name>
        <dbReference type="ChEBI" id="CHEBI:18420"/>
        <label>1</label>
        <note>catalytic</note>
    </ligand>
</feature>
<dbReference type="Gene3D" id="3.40.190.80">
    <property type="match status" value="1"/>
</dbReference>
<dbReference type="PROSITE" id="PS00630">
    <property type="entry name" value="IMP_2"/>
    <property type="match status" value="1"/>
</dbReference>
<keyword evidence="5 8" id="KW-0378">Hydrolase</keyword>
<evidence type="ECO:0000313" key="10">
    <source>
        <dbReference type="Proteomes" id="UP000319836"/>
    </source>
</evidence>
<feature type="binding site" evidence="7">
    <location>
        <position position="84"/>
    </location>
    <ligand>
        <name>Mg(2+)</name>
        <dbReference type="ChEBI" id="CHEBI:18420"/>
        <label>1</label>
        <note>catalytic</note>
    </ligand>
</feature>
<dbReference type="PANTHER" id="PTHR20854">
    <property type="entry name" value="INOSITOL MONOPHOSPHATASE"/>
    <property type="match status" value="1"/>
</dbReference>
<proteinExistence type="inferred from homology"/>
<evidence type="ECO:0000256" key="5">
    <source>
        <dbReference type="ARBA" id="ARBA00022801"/>
    </source>
</evidence>
<protein>
    <recommendedName>
        <fullName evidence="8">Inositol-1-monophosphatase</fullName>
        <ecNumber evidence="8">3.1.3.25</ecNumber>
    </recommendedName>
</protein>
<dbReference type="InterPro" id="IPR033942">
    <property type="entry name" value="IMPase"/>
</dbReference>
<dbReference type="PROSITE" id="PS00629">
    <property type="entry name" value="IMP_1"/>
    <property type="match status" value="1"/>
</dbReference>
<name>A0A538U079_UNCEI</name>
<dbReference type="GO" id="GO:0008934">
    <property type="term" value="F:inositol monophosphate 1-phosphatase activity"/>
    <property type="evidence" value="ECO:0007669"/>
    <property type="project" value="InterPro"/>
</dbReference>
<dbReference type="SUPFAM" id="SSF56655">
    <property type="entry name" value="Carbohydrate phosphatase"/>
    <property type="match status" value="1"/>
</dbReference>
<dbReference type="Proteomes" id="UP000319836">
    <property type="component" value="Unassembled WGS sequence"/>
</dbReference>
<dbReference type="AlphaFoldDB" id="A0A538U079"/>
<dbReference type="GO" id="GO:0007165">
    <property type="term" value="P:signal transduction"/>
    <property type="evidence" value="ECO:0007669"/>
    <property type="project" value="TreeGrafter"/>
</dbReference>
<dbReference type="InterPro" id="IPR020550">
    <property type="entry name" value="Inositol_monophosphatase_CS"/>
</dbReference>
<dbReference type="PRINTS" id="PR01959">
    <property type="entry name" value="SBIMPHPHTASE"/>
</dbReference>
<dbReference type="GO" id="GO:0046872">
    <property type="term" value="F:metal ion binding"/>
    <property type="evidence" value="ECO:0007669"/>
    <property type="project" value="UniProtKB-KW"/>
</dbReference>
<dbReference type="FunFam" id="3.30.540.10:FF:000003">
    <property type="entry name" value="Inositol-1-monophosphatase"/>
    <property type="match status" value="1"/>
</dbReference>
<dbReference type="CDD" id="cd01639">
    <property type="entry name" value="IMPase"/>
    <property type="match status" value="1"/>
</dbReference>
<comment type="caution">
    <text evidence="9">The sequence shown here is derived from an EMBL/GenBank/DDBJ whole genome shotgun (WGS) entry which is preliminary data.</text>
</comment>
<comment type="cofactor">
    <cofactor evidence="2 7 8">
        <name>Mg(2+)</name>
        <dbReference type="ChEBI" id="CHEBI:18420"/>
    </cofactor>
</comment>
<dbReference type="PRINTS" id="PR00377">
    <property type="entry name" value="IMPHPHTASES"/>
</dbReference>
<dbReference type="InterPro" id="IPR022337">
    <property type="entry name" value="Inositol_monophosphatase_SuhB"/>
</dbReference>
<feature type="binding site" evidence="7">
    <location>
        <position position="86"/>
    </location>
    <ligand>
        <name>Mg(2+)</name>
        <dbReference type="ChEBI" id="CHEBI:18420"/>
        <label>1</label>
        <note>catalytic</note>
    </ligand>
</feature>
<dbReference type="EC" id="3.1.3.25" evidence="8"/>
<evidence type="ECO:0000256" key="7">
    <source>
        <dbReference type="PIRSR" id="PIRSR600760-2"/>
    </source>
</evidence>
<keyword evidence="4 7" id="KW-0479">Metal-binding</keyword>
<evidence type="ECO:0000256" key="4">
    <source>
        <dbReference type="ARBA" id="ARBA00022723"/>
    </source>
</evidence>
<sequence>MDPIVLRDAAIEIARDAGAILLEGYGRTHQPERKGRIDLVTEFDRRSDAFVLSEIRRRFPGHAVLAEESGEHESPHAPVRWLVDPLDGTTNFAHNYPFFAVSVAAEREGVLQAGAVYDPVRDEMFAAAAGAGATLNGKSLHVSNVGRVEDALLVTGFPYDVRERPESYLRLFASFLTRAQGVRRDGSAALNLCYLAMGRFDGFWESHLSAWDMAAGVLLVREAGGRVTRYDAAPFVLVGRQILATNGALHEEMMRILAASG</sequence>
<gene>
    <name evidence="9" type="ORF">E6K80_12135</name>
</gene>
<dbReference type="GO" id="GO:0006020">
    <property type="term" value="P:inositol metabolic process"/>
    <property type="evidence" value="ECO:0007669"/>
    <property type="project" value="TreeGrafter"/>
</dbReference>
<feature type="binding site" evidence="7">
    <location>
        <position position="87"/>
    </location>
    <ligand>
        <name>Mg(2+)</name>
        <dbReference type="ChEBI" id="CHEBI:18420"/>
        <label>1</label>
        <note>catalytic</note>
    </ligand>
</feature>
<dbReference type="PANTHER" id="PTHR20854:SF4">
    <property type="entry name" value="INOSITOL-1-MONOPHOSPHATASE-RELATED"/>
    <property type="match status" value="1"/>
</dbReference>
<evidence type="ECO:0000256" key="1">
    <source>
        <dbReference type="ARBA" id="ARBA00001033"/>
    </source>
</evidence>
<dbReference type="Gene3D" id="3.30.540.10">
    <property type="entry name" value="Fructose-1,6-Bisphosphatase, subunit A, domain 1"/>
    <property type="match status" value="1"/>
</dbReference>
<dbReference type="EMBL" id="VBPA01000312">
    <property type="protein sequence ID" value="TMQ69307.1"/>
    <property type="molecule type" value="Genomic_DNA"/>
</dbReference>
<evidence type="ECO:0000313" key="9">
    <source>
        <dbReference type="EMBL" id="TMQ69307.1"/>
    </source>
</evidence>
<accession>A0A538U079</accession>
<dbReference type="InterPro" id="IPR020583">
    <property type="entry name" value="Inositol_monoP_metal-BS"/>
</dbReference>
<comment type="similarity">
    <text evidence="3 8">Belongs to the inositol monophosphatase superfamily.</text>
</comment>
<dbReference type="Pfam" id="PF00459">
    <property type="entry name" value="Inositol_P"/>
    <property type="match status" value="1"/>
</dbReference>
<reference evidence="9 10" key="1">
    <citation type="journal article" date="2019" name="Nat. Microbiol.">
        <title>Mediterranean grassland soil C-N compound turnover is dependent on rainfall and depth, and is mediated by genomically divergent microorganisms.</title>
        <authorList>
            <person name="Diamond S."/>
            <person name="Andeer P.F."/>
            <person name="Li Z."/>
            <person name="Crits-Christoph A."/>
            <person name="Burstein D."/>
            <person name="Anantharaman K."/>
            <person name="Lane K.R."/>
            <person name="Thomas B.C."/>
            <person name="Pan C."/>
            <person name="Northen T.R."/>
            <person name="Banfield J.F."/>
        </authorList>
    </citation>
    <scope>NUCLEOTIDE SEQUENCE [LARGE SCALE GENOMIC DNA]</scope>
    <source>
        <strain evidence="9">WS_10</strain>
    </source>
</reference>
<feature type="binding site" evidence="7">
    <location>
        <position position="212"/>
    </location>
    <ligand>
        <name>Mg(2+)</name>
        <dbReference type="ChEBI" id="CHEBI:18420"/>
        <label>1</label>
        <note>catalytic</note>
    </ligand>
</feature>
<organism evidence="9 10">
    <name type="scientific">Eiseniibacteriota bacterium</name>
    <dbReference type="NCBI Taxonomy" id="2212470"/>
    <lineage>
        <taxon>Bacteria</taxon>
        <taxon>Candidatus Eiseniibacteriota</taxon>
    </lineage>
</organism>
<evidence type="ECO:0000256" key="3">
    <source>
        <dbReference type="ARBA" id="ARBA00009759"/>
    </source>
</evidence>
<comment type="catalytic activity">
    <reaction evidence="1 8">
        <text>a myo-inositol phosphate + H2O = myo-inositol + phosphate</text>
        <dbReference type="Rhea" id="RHEA:24056"/>
        <dbReference type="ChEBI" id="CHEBI:15377"/>
        <dbReference type="ChEBI" id="CHEBI:17268"/>
        <dbReference type="ChEBI" id="CHEBI:43474"/>
        <dbReference type="ChEBI" id="CHEBI:84139"/>
        <dbReference type="EC" id="3.1.3.25"/>
    </reaction>
</comment>
<dbReference type="FunFam" id="3.40.190.80:FF:000002">
    <property type="entry name" value="Inositol-1-monophosphatase"/>
    <property type="match status" value="1"/>
</dbReference>
<evidence type="ECO:0000256" key="8">
    <source>
        <dbReference type="RuleBase" id="RU364068"/>
    </source>
</evidence>
<dbReference type="InterPro" id="IPR000760">
    <property type="entry name" value="Inositol_monophosphatase-like"/>
</dbReference>
<dbReference type="GO" id="GO:0046854">
    <property type="term" value="P:phosphatidylinositol phosphate biosynthetic process"/>
    <property type="evidence" value="ECO:0007669"/>
    <property type="project" value="InterPro"/>
</dbReference>
<evidence type="ECO:0000256" key="2">
    <source>
        <dbReference type="ARBA" id="ARBA00001946"/>
    </source>
</evidence>
<keyword evidence="6 7" id="KW-0460">Magnesium</keyword>
<evidence type="ECO:0000256" key="6">
    <source>
        <dbReference type="ARBA" id="ARBA00022842"/>
    </source>
</evidence>